<feature type="chain" id="PRO_5040795115" evidence="1">
    <location>
        <begin position="23"/>
        <end position="121"/>
    </location>
</feature>
<dbReference type="AlphaFoldDB" id="A0A9X3TX47"/>
<comment type="caution">
    <text evidence="2">The sequence shown here is derived from an EMBL/GenBank/DDBJ whole genome shotgun (WGS) entry which is preliminary data.</text>
</comment>
<evidence type="ECO:0000313" key="2">
    <source>
        <dbReference type="EMBL" id="MDA5193302.1"/>
    </source>
</evidence>
<dbReference type="EMBL" id="JANWOI010000002">
    <property type="protein sequence ID" value="MDA5193302.1"/>
    <property type="molecule type" value="Genomic_DNA"/>
</dbReference>
<dbReference type="PROSITE" id="PS51257">
    <property type="entry name" value="PROKAR_LIPOPROTEIN"/>
    <property type="match status" value="1"/>
</dbReference>
<keyword evidence="3" id="KW-1185">Reference proteome</keyword>
<dbReference type="InterPro" id="IPR014508">
    <property type="entry name" value="UCP020555_TPR-like"/>
</dbReference>
<dbReference type="PIRSF" id="PIRSF020555">
    <property type="entry name" value="UCP020555"/>
    <property type="match status" value="1"/>
</dbReference>
<evidence type="ECO:0000313" key="3">
    <source>
        <dbReference type="Proteomes" id="UP001141619"/>
    </source>
</evidence>
<proteinExistence type="predicted"/>
<evidence type="ECO:0000256" key="1">
    <source>
        <dbReference type="SAM" id="SignalP"/>
    </source>
</evidence>
<name>A0A9X3TX47_9PROT</name>
<dbReference type="Proteomes" id="UP001141619">
    <property type="component" value="Unassembled WGS sequence"/>
</dbReference>
<sequence length="121" mass="13080">MKPVYLGVLAPLILMLAACSTAKQKYAWGGYEGTLYNYYKNPTEAKRAAEAISKNITTAESKGLKVPPGLYAEYGYLQLELGAADQAIVSFEKEKAAWPESATLMNNMISTAKIPTKGPGQ</sequence>
<accession>A0A9X3TX47</accession>
<organism evidence="2 3">
    <name type="scientific">Govanella unica</name>
    <dbReference type="NCBI Taxonomy" id="2975056"/>
    <lineage>
        <taxon>Bacteria</taxon>
        <taxon>Pseudomonadati</taxon>
        <taxon>Pseudomonadota</taxon>
        <taxon>Alphaproteobacteria</taxon>
        <taxon>Emcibacterales</taxon>
        <taxon>Govanellaceae</taxon>
        <taxon>Govanella</taxon>
    </lineage>
</organism>
<gene>
    <name evidence="2" type="ORF">NYP16_04950</name>
</gene>
<dbReference type="RefSeq" id="WP_274943005.1">
    <property type="nucleotide sequence ID" value="NZ_JANWOI010000002.1"/>
</dbReference>
<protein>
    <submittedName>
        <fullName evidence="2">DUF4810 domain-containing protein</fullName>
    </submittedName>
</protein>
<dbReference type="Pfam" id="PF16068">
    <property type="entry name" value="DUF4810"/>
    <property type="match status" value="1"/>
</dbReference>
<reference evidence="2" key="1">
    <citation type="submission" date="2022-08" db="EMBL/GenBank/DDBJ databases">
        <authorList>
            <person name="Vandamme P."/>
            <person name="Hettiarachchi A."/>
            <person name="Peeters C."/>
            <person name="Cnockaert M."/>
            <person name="Carlier A."/>
        </authorList>
    </citation>
    <scope>NUCLEOTIDE SEQUENCE</scope>
    <source>
        <strain evidence="2">LMG 31809</strain>
    </source>
</reference>
<keyword evidence="1" id="KW-0732">Signal</keyword>
<reference evidence="2" key="2">
    <citation type="journal article" date="2023" name="Syst. Appl. Microbiol.">
        <title>Govania unica gen. nov., sp. nov., a rare biosphere bacterium that represents a novel family in the class Alphaproteobacteria.</title>
        <authorList>
            <person name="Vandamme P."/>
            <person name="Peeters C."/>
            <person name="Hettiarachchi A."/>
            <person name="Cnockaert M."/>
            <person name="Carlier A."/>
        </authorList>
    </citation>
    <scope>NUCLEOTIDE SEQUENCE</scope>
    <source>
        <strain evidence="2">LMG 31809</strain>
    </source>
</reference>
<feature type="signal peptide" evidence="1">
    <location>
        <begin position="1"/>
        <end position="22"/>
    </location>
</feature>